<accession>A0A8A1LB21</accession>
<feature type="transmembrane region" description="Helical" evidence="1">
    <location>
        <begin position="45"/>
        <end position="62"/>
    </location>
</feature>
<gene>
    <name evidence="2" type="ORF">I7I53_09202</name>
</gene>
<protein>
    <submittedName>
        <fullName evidence="2">Uncharacterized protein</fullName>
    </submittedName>
</protein>
<dbReference type="Proteomes" id="UP000663419">
    <property type="component" value="Chromosome 1"/>
</dbReference>
<keyword evidence="1" id="KW-1133">Transmembrane helix</keyword>
<evidence type="ECO:0000313" key="3">
    <source>
        <dbReference type="Proteomes" id="UP000663419"/>
    </source>
</evidence>
<dbReference type="EMBL" id="CP069102">
    <property type="protein sequence ID" value="QSS48977.1"/>
    <property type="molecule type" value="Genomic_DNA"/>
</dbReference>
<evidence type="ECO:0000256" key="1">
    <source>
        <dbReference type="SAM" id="Phobius"/>
    </source>
</evidence>
<keyword evidence="1" id="KW-0812">Transmembrane</keyword>
<keyword evidence="1" id="KW-0472">Membrane</keyword>
<dbReference type="AlphaFoldDB" id="A0A8A1LB21"/>
<sequence length="223" mass="25766">MNAQKGPPPVRTTTNCSVYFIIMIFCWPFVFFFVFFFSSLFHGRFLLYNVFYILISISKLLSKAFSKKNHSKPPTEFISIKSHSRNQKEESVHMSSTKATEQHSTIPPHIQLKLGKCIAPSQAFQFKLSIALSNRETQLEWHAMQCTQDGSLVWCKEAVSGRLRSGRGACRVVVVDWCDENGERKCMWLNLTRGRSAMARLIVENRKTKRKKRRSIETDEHTP</sequence>
<organism evidence="2 3">
    <name type="scientific">Ajellomyces capsulatus (strain H88)</name>
    <name type="common">Darling's disease fungus</name>
    <name type="synonym">Histoplasma capsulatum</name>
    <dbReference type="NCBI Taxonomy" id="544711"/>
    <lineage>
        <taxon>Eukaryota</taxon>
        <taxon>Fungi</taxon>
        <taxon>Dikarya</taxon>
        <taxon>Ascomycota</taxon>
        <taxon>Pezizomycotina</taxon>
        <taxon>Eurotiomycetes</taxon>
        <taxon>Eurotiomycetidae</taxon>
        <taxon>Onygenales</taxon>
        <taxon>Ajellomycetaceae</taxon>
        <taxon>Histoplasma</taxon>
    </lineage>
</organism>
<reference evidence="2" key="1">
    <citation type="submission" date="2021-01" db="EMBL/GenBank/DDBJ databases">
        <title>Chromosome-level genome assembly of a human fungal pathogen reveals clustering of transcriptionally co-regulated genes.</title>
        <authorList>
            <person name="Voorhies M."/>
            <person name="Cohen S."/>
            <person name="Shea T.P."/>
            <person name="Petrus S."/>
            <person name="Munoz J.F."/>
            <person name="Poplawski S."/>
            <person name="Goldman W.E."/>
            <person name="Michael T."/>
            <person name="Cuomo C.A."/>
            <person name="Sil A."/>
            <person name="Beyhan S."/>
        </authorList>
    </citation>
    <scope>NUCLEOTIDE SEQUENCE</scope>
    <source>
        <strain evidence="2">H88</strain>
    </source>
</reference>
<name>A0A8A1LB21_AJEC8</name>
<evidence type="ECO:0000313" key="2">
    <source>
        <dbReference type="EMBL" id="QSS48977.1"/>
    </source>
</evidence>
<feature type="transmembrane region" description="Helical" evidence="1">
    <location>
        <begin position="18"/>
        <end position="39"/>
    </location>
</feature>
<dbReference type="VEuPathDB" id="FungiDB:I7I53_09202"/>
<proteinExistence type="predicted"/>